<dbReference type="Proteomes" id="UP000636888">
    <property type="component" value="Unassembled WGS sequence"/>
</dbReference>
<dbReference type="Gene3D" id="1.20.950.20">
    <property type="entry name" value="Transmembrane di-heme cytochromes, Chain C"/>
    <property type="match status" value="1"/>
</dbReference>
<dbReference type="PRINTS" id="PR00161">
    <property type="entry name" value="NIHGNASECYTB"/>
</dbReference>
<dbReference type="GO" id="GO:0020037">
    <property type="term" value="F:heme binding"/>
    <property type="evidence" value="ECO:0007669"/>
    <property type="project" value="TreeGrafter"/>
</dbReference>
<evidence type="ECO:0000313" key="15">
    <source>
        <dbReference type="Proteomes" id="UP000636888"/>
    </source>
</evidence>
<evidence type="ECO:0000256" key="10">
    <source>
        <dbReference type="ARBA" id="ARBA00023004"/>
    </source>
</evidence>
<gene>
    <name evidence="14" type="primary">cybH</name>
    <name evidence="14" type="ORF">JFN93_24330</name>
</gene>
<dbReference type="PROSITE" id="PS00882">
    <property type="entry name" value="NI_HGENASE_CYTB_1"/>
    <property type="match status" value="1"/>
</dbReference>
<dbReference type="InterPro" id="IPR051542">
    <property type="entry name" value="Hydrogenase_cytochrome"/>
</dbReference>
<feature type="transmembrane region" description="Helical" evidence="12">
    <location>
        <begin position="55"/>
        <end position="74"/>
    </location>
</feature>
<dbReference type="InterPro" id="IPR011577">
    <property type="entry name" value="Cyt_b561_bac/Ni-Hgenase"/>
</dbReference>
<feature type="transmembrane region" description="Helical" evidence="12">
    <location>
        <begin position="121"/>
        <end position="145"/>
    </location>
</feature>
<proteinExistence type="inferred from homology"/>
<dbReference type="PANTHER" id="PTHR30485:SF0">
    <property type="entry name" value="NI_FE-HYDROGENASE 1 B-TYPE CYTOCHROME SUBUNIT-RELATED"/>
    <property type="match status" value="1"/>
</dbReference>
<dbReference type="InterPro" id="IPR000516">
    <property type="entry name" value="Ni-dep_Hydgase_cyt-B"/>
</dbReference>
<accession>A0A8J7M336</accession>
<protein>
    <submittedName>
        <fullName evidence="14">Ni/Fe-hydrogenase, b-type cytochrome subunit</fullName>
    </submittedName>
</protein>
<keyword evidence="6 12" id="KW-0812">Transmembrane</keyword>
<organism evidence="14 15">
    <name type="scientific">Geomesophilobacter sediminis</name>
    <dbReference type="NCBI Taxonomy" id="2798584"/>
    <lineage>
        <taxon>Bacteria</taxon>
        <taxon>Pseudomonadati</taxon>
        <taxon>Thermodesulfobacteriota</taxon>
        <taxon>Desulfuromonadia</taxon>
        <taxon>Geobacterales</taxon>
        <taxon>Geobacteraceae</taxon>
        <taxon>Geomesophilobacter</taxon>
    </lineage>
</organism>
<evidence type="ECO:0000256" key="2">
    <source>
        <dbReference type="ARBA" id="ARBA00008622"/>
    </source>
</evidence>
<dbReference type="AlphaFoldDB" id="A0A8J7M336"/>
<keyword evidence="5" id="KW-0349">Heme</keyword>
<sequence>MADLYEKYIWEVPVRVTHWVIALSIVTLSLTGLFIGAPKSVALVTDEFTMGWVRFTHFVAGYAFAVSVVSRIYWSFVGNEQASWREFFPWRNKKGRQDMYNVFNYYTFVSKRAPYTIGHNALAGLAYSVVFLLYIVMIITGFALYSEHAPHGFLHHIFGPVLHIFTNQGVRMTHHLIMWFLIAFAIHHVYSAWLMDIKERGGVMSSIFGGYKPVHKKD</sequence>
<dbReference type="GO" id="GO:0009055">
    <property type="term" value="F:electron transfer activity"/>
    <property type="evidence" value="ECO:0007669"/>
    <property type="project" value="InterPro"/>
</dbReference>
<evidence type="ECO:0000259" key="13">
    <source>
        <dbReference type="Pfam" id="PF01292"/>
    </source>
</evidence>
<dbReference type="InterPro" id="IPR016174">
    <property type="entry name" value="Di-haem_cyt_TM"/>
</dbReference>
<evidence type="ECO:0000256" key="11">
    <source>
        <dbReference type="ARBA" id="ARBA00023136"/>
    </source>
</evidence>
<keyword evidence="4" id="KW-1003">Cell membrane</keyword>
<evidence type="ECO:0000313" key="14">
    <source>
        <dbReference type="EMBL" id="MBJ6727849.1"/>
    </source>
</evidence>
<dbReference type="GO" id="GO:0022904">
    <property type="term" value="P:respiratory electron transport chain"/>
    <property type="evidence" value="ECO:0007669"/>
    <property type="project" value="InterPro"/>
</dbReference>
<evidence type="ECO:0000256" key="5">
    <source>
        <dbReference type="ARBA" id="ARBA00022617"/>
    </source>
</evidence>
<keyword evidence="3" id="KW-0813">Transport</keyword>
<dbReference type="PANTHER" id="PTHR30485">
    <property type="entry name" value="NI/FE-HYDROGENASE 1 B-TYPE CYTOCHROME SUBUNIT"/>
    <property type="match status" value="1"/>
</dbReference>
<keyword evidence="11 12" id="KW-0472">Membrane</keyword>
<name>A0A8J7M336_9BACT</name>
<feature type="transmembrane region" description="Helical" evidence="12">
    <location>
        <begin position="12"/>
        <end position="35"/>
    </location>
</feature>
<comment type="caution">
    <text evidence="14">The sequence shown here is derived from an EMBL/GenBank/DDBJ whole genome shotgun (WGS) entry which is preliminary data.</text>
</comment>
<comment type="subcellular location">
    <subcellularLocation>
        <location evidence="1">Cell membrane</location>
        <topology evidence="1">Multi-pass membrane protein</topology>
    </subcellularLocation>
</comment>
<evidence type="ECO:0000256" key="9">
    <source>
        <dbReference type="ARBA" id="ARBA00022989"/>
    </source>
</evidence>
<evidence type="ECO:0000256" key="3">
    <source>
        <dbReference type="ARBA" id="ARBA00022448"/>
    </source>
</evidence>
<feature type="transmembrane region" description="Helical" evidence="12">
    <location>
        <begin position="176"/>
        <end position="195"/>
    </location>
</feature>
<dbReference type="RefSeq" id="WP_199386990.1">
    <property type="nucleotide sequence ID" value="NZ_JAEMHM010000031.1"/>
</dbReference>
<evidence type="ECO:0000256" key="12">
    <source>
        <dbReference type="SAM" id="Phobius"/>
    </source>
</evidence>
<dbReference type="NCBIfam" id="TIGR02125">
    <property type="entry name" value="CytB-hydogenase"/>
    <property type="match status" value="1"/>
</dbReference>
<evidence type="ECO:0000256" key="4">
    <source>
        <dbReference type="ARBA" id="ARBA00022475"/>
    </source>
</evidence>
<feature type="domain" description="Cytochrome b561 bacterial/Ni-hydrogenase" evidence="13">
    <location>
        <begin position="10"/>
        <end position="210"/>
    </location>
</feature>
<evidence type="ECO:0000256" key="1">
    <source>
        <dbReference type="ARBA" id="ARBA00004651"/>
    </source>
</evidence>
<keyword evidence="10" id="KW-0408">Iron</keyword>
<evidence type="ECO:0000256" key="7">
    <source>
        <dbReference type="ARBA" id="ARBA00022723"/>
    </source>
</evidence>
<evidence type="ECO:0000256" key="6">
    <source>
        <dbReference type="ARBA" id="ARBA00022692"/>
    </source>
</evidence>
<dbReference type="GO" id="GO:0005886">
    <property type="term" value="C:plasma membrane"/>
    <property type="evidence" value="ECO:0007669"/>
    <property type="project" value="UniProtKB-SubCell"/>
</dbReference>
<keyword evidence="15" id="KW-1185">Reference proteome</keyword>
<dbReference type="EMBL" id="JAEMHM010000031">
    <property type="protein sequence ID" value="MBJ6727849.1"/>
    <property type="molecule type" value="Genomic_DNA"/>
</dbReference>
<keyword evidence="9 12" id="KW-1133">Transmembrane helix</keyword>
<reference evidence="14" key="1">
    <citation type="submission" date="2020-12" db="EMBL/GenBank/DDBJ databases">
        <title>Geomonas sp. Red875, isolated from river sediment.</title>
        <authorList>
            <person name="Xu Z."/>
            <person name="Zhang Z."/>
            <person name="Masuda Y."/>
            <person name="Itoh H."/>
            <person name="Senoo K."/>
        </authorList>
    </citation>
    <scope>NUCLEOTIDE SEQUENCE</scope>
    <source>
        <strain evidence="14">Red875</strain>
    </source>
</reference>
<dbReference type="GO" id="GO:0005506">
    <property type="term" value="F:iron ion binding"/>
    <property type="evidence" value="ECO:0007669"/>
    <property type="project" value="InterPro"/>
</dbReference>
<dbReference type="SUPFAM" id="SSF81342">
    <property type="entry name" value="Transmembrane di-heme cytochromes"/>
    <property type="match status" value="1"/>
</dbReference>
<comment type="similarity">
    <text evidence="2">Belongs to the HupC/HyaC/HydC family.</text>
</comment>
<keyword evidence="7" id="KW-0479">Metal-binding</keyword>
<dbReference type="Pfam" id="PF01292">
    <property type="entry name" value="Ni_hydr_CYTB"/>
    <property type="match status" value="1"/>
</dbReference>
<keyword evidence="8" id="KW-0249">Electron transport</keyword>
<evidence type="ECO:0000256" key="8">
    <source>
        <dbReference type="ARBA" id="ARBA00022982"/>
    </source>
</evidence>